<keyword evidence="1" id="KW-0472">Membrane</keyword>
<comment type="caution">
    <text evidence="2">The sequence shown here is derived from an EMBL/GenBank/DDBJ whole genome shotgun (WGS) entry which is preliminary data.</text>
</comment>
<proteinExistence type="predicted"/>
<evidence type="ECO:0000313" key="2">
    <source>
        <dbReference type="EMBL" id="MCO6044433.1"/>
    </source>
</evidence>
<evidence type="ECO:0000313" key="3">
    <source>
        <dbReference type="Proteomes" id="UP001155241"/>
    </source>
</evidence>
<feature type="transmembrane region" description="Helical" evidence="1">
    <location>
        <begin position="6"/>
        <end position="25"/>
    </location>
</feature>
<dbReference type="EMBL" id="JAMXLR010000036">
    <property type="protein sequence ID" value="MCO6044433.1"/>
    <property type="molecule type" value="Genomic_DNA"/>
</dbReference>
<accession>A0A9X2FA53</accession>
<dbReference type="RefSeq" id="WP_252852535.1">
    <property type="nucleotide sequence ID" value="NZ_JAMXLR010000036.1"/>
</dbReference>
<gene>
    <name evidence="2" type="ORF">NG895_11000</name>
</gene>
<sequence>MTRWILRIGYVAIVAVVILSAIAIYQGIVAARHGKETLQATLLVVDLIKQHVETHDGAWPGSWADLEKITPPRSSIYEWPADLQQVQQRVEVDFAADPRQIAQQTPEEFKAVLPIGYYYTYKDKGSVQALIDAVGEHQ</sequence>
<dbReference type="Proteomes" id="UP001155241">
    <property type="component" value="Unassembled WGS sequence"/>
</dbReference>
<protein>
    <submittedName>
        <fullName evidence="2">Uncharacterized protein</fullName>
    </submittedName>
</protein>
<keyword evidence="3" id="KW-1185">Reference proteome</keyword>
<keyword evidence="1" id="KW-1133">Transmembrane helix</keyword>
<reference evidence="2" key="1">
    <citation type="submission" date="2022-06" db="EMBL/GenBank/DDBJ databases">
        <title>Aeoliella straminimaris, a novel planctomycete from sediments.</title>
        <authorList>
            <person name="Vitorino I.R."/>
            <person name="Lage O.M."/>
        </authorList>
    </citation>
    <scope>NUCLEOTIDE SEQUENCE</scope>
    <source>
        <strain evidence="2">ICT_H6.2</strain>
    </source>
</reference>
<organism evidence="2 3">
    <name type="scientific">Aeoliella straminimaris</name>
    <dbReference type="NCBI Taxonomy" id="2954799"/>
    <lineage>
        <taxon>Bacteria</taxon>
        <taxon>Pseudomonadati</taxon>
        <taxon>Planctomycetota</taxon>
        <taxon>Planctomycetia</taxon>
        <taxon>Pirellulales</taxon>
        <taxon>Lacipirellulaceae</taxon>
        <taxon>Aeoliella</taxon>
    </lineage>
</organism>
<evidence type="ECO:0000256" key="1">
    <source>
        <dbReference type="SAM" id="Phobius"/>
    </source>
</evidence>
<dbReference type="AlphaFoldDB" id="A0A9X2FA53"/>
<name>A0A9X2FA53_9BACT</name>
<keyword evidence="1" id="KW-0812">Transmembrane</keyword>